<dbReference type="GO" id="GO:0006813">
    <property type="term" value="P:potassium ion transport"/>
    <property type="evidence" value="ECO:0007669"/>
    <property type="project" value="InterPro"/>
</dbReference>
<protein>
    <submittedName>
        <fullName evidence="3">TrkA family potassium uptake protein</fullName>
    </submittedName>
</protein>
<dbReference type="InterPro" id="IPR006037">
    <property type="entry name" value="RCK_C"/>
</dbReference>
<dbReference type="Gene3D" id="3.40.50.720">
    <property type="entry name" value="NAD(P)-binding Rossmann-like Domain"/>
    <property type="match status" value="1"/>
</dbReference>
<dbReference type="PROSITE" id="PS51202">
    <property type="entry name" value="RCK_C"/>
    <property type="match status" value="1"/>
</dbReference>
<dbReference type="Pfam" id="PF02254">
    <property type="entry name" value="TrkA_N"/>
    <property type="match status" value="1"/>
</dbReference>
<evidence type="ECO:0000313" key="4">
    <source>
        <dbReference type="Proteomes" id="UP001165678"/>
    </source>
</evidence>
<dbReference type="GO" id="GO:0008324">
    <property type="term" value="F:monoatomic cation transmembrane transporter activity"/>
    <property type="evidence" value="ECO:0007669"/>
    <property type="project" value="InterPro"/>
</dbReference>
<name>A0AA41ZM01_9GAMM</name>
<dbReference type="InterPro" id="IPR036291">
    <property type="entry name" value="NAD(P)-bd_dom_sf"/>
</dbReference>
<evidence type="ECO:0000313" key="3">
    <source>
        <dbReference type="EMBL" id="MCX2523305.1"/>
    </source>
</evidence>
<dbReference type="Proteomes" id="UP001165678">
    <property type="component" value="Unassembled WGS sequence"/>
</dbReference>
<gene>
    <name evidence="3" type="ORF">OQ287_03545</name>
</gene>
<evidence type="ECO:0000259" key="2">
    <source>
        <dbReference type="PROSITE" id="PS51202"/>
    </source>
</evidence>
<accession>A0AA41ZM01</accession>
<organism evidence="3 4">
    <name type="scientific">Larsenimonas rhizosphaerae</name>
    <dbReference type="NCBI Taxonomy" id="2944682"/>
    <lineage>
        <taxon>Bacteria</taxon>
        <taxon>Pseudomonadati</taxon>
        <taxon>Pseudomonadota</taxon>
        <taxon>Gammaproteobacteria</taxon>
        <taxon>Oceanospirillales</taxon>
        <taxon>Halomonadaceae</taxon>
        <taxon>Larsenimonas</taxon>
    </lineage>
</organism>
<feature type="domain" description="RCK N-terminal" evidence="1">
    <location>
        <begin position="2"/>
        <end position="118"/>
    </location>
</feature>
<proteinExistence type="predicted"/>
<dbReference type="Gene3D" id="3.30.70.1450">
    <property type="entry name" value="Regulator of K+ conductance, C-terminal domain"/>
    <property type="match status" value="1"/>
</dbReference>
<feature type="domain" description="RCK C-terminal" evidence="2">
    <location>
        <begin position="135"/>
        <end position="218"/>
    </location>
</feature>
<dbReference type="InterPro" id="IPR003148">
    <property type="entry name" value="RCK_N"/>
</dbReference>
<dbReference type="RefSeq" id="WP_250936631.1">
    <property type="nucleotide sequence ID" value="NZ_JAMLJK010000001.1"/>
</dbReference>
<dbReference type="AlphaFoldDB" id="A0AA41ZM01"/>
<evidence type="ECO:0000259" key="1">
    <source>
        <dbReference type="PROSITE" id="PS51201"/>
    </source>
</evidence>
<dbReference type="EMBL" id="JAPIVE010000001">
    <property type="protein sequence ID" value="MCX2523305.1"/>
    <property type="molecule type" value="Genomic_DNA"/>
</dbReference>
<reference evidence="3" key="1">
    <citation type="submission" date="2022-11" db="EMBL/GenBank/DDBJ databases">
        <title>Larsenimonas rhizosphaerae sp. nov., isolated from a tidal mudflat.</title>
        <authorList>
            <person name="Lee S.D."/>
            <person name="Kim I.S."/>
        </authorList>
    </citation>
    <scope>NUCLEOTIDE SEQUENCE</scope>
    <source>
        <strain evidence="3">GH2-1</strain>
    </source>
</reference>
<dbReference type="Pfam" id="PF02080">
    <property type="entry name" value="TrkA_C"/>
    <property type="match status" value="1"/>
</dbReference>
<dbReference type="PROSITE" id="PS51201">
    <property type="entry name" value="RCK_N"/>
    <property type="match status" value="1"/>
</dbReference>
<comment type="caution">
    <text evidence="3">The sequence shown here is derived from an EMBL/GenBank/DDBJ whole genome shotgun (WGS) entry which is preliminary data.</text>
</comment>
<sequence>MSRQFAVIGLGYFGSTVALELHRQKHEVLGVDRDERRVDRLAEHITQAVIADPTDQKALQELNLSEFNAVLVDVDDSIEASMMTTLYLKELKVKELWVKALSDDHHKLLSYIGADRIIHPEYDIGIRVAESLSYHAVMDFIHLGDQQYVVEIELTERLVSSCNTIDDLGLKNEKARVVGLKQDGKLHCSPTGDMEIQAGGQLILMGELDILRQFGDKL</sequence>
<dbReference type="InterPro" id="IPR050721">
    <property type="entry name" value="Trk_Ktr_HKT_K-transport"/>
</dbReference>
<dbReference type="SUPFAM" id="SSF51735">
    <property type="entry name" value="NAD(P)-binding Rossmann-fold domains"/>
    <property type="match status" value="1"/>
</dbReference>
<dbReference type="PANTHER" id="PTHR43833:SF7">
    <property type="entry name" value="KTR SYSTEM POTASSIUM UPTAKE PROTEIN C"/>
    <property type="match status" value="1"/>
</dbReference>
<dbReference type="PANTHER" id="PTHR43833">
    <property type="entry name" value="POTASSIUM CHANNEL PROTEIN 2-RELATED-RELATED"/>
    <property type="match status" value="1"/>
</dbReference>
<keyword evidence="4" id="KW-1185">Reference proteome</keyword>
<dbReference type="SUPFAM" id="SSF116726">
    <property type="entry name" value="TrkA C-terminal domain-like"/>
    <property type="match status" value="1"/>
</dbReference>
<dbReference type="InterPro" id="IPR036721">
    <property type="entry name" value="RCK_C_sf"/>
</dbReference>